<keyword evidence="1" id="KW-0812">Transmembrane</keyword>
<keyword evidence="1" id="KW-1133">Transmembrane helix</keyword>
<organism evidence="3 4">
    <name type="scientific">Pontibacillus halophilus JSM 076056 = DSM 19796</name>
    <dbReference type="NCBI Taxonomy" id="1385510"/>
    <lineage>
        <taxon>Bacteria</taxon>
        <taxon>Bacillati</taxon>
        <taxon>Bacillota</taxon>
        <taxon>Bacilli</taxon>
        <taxon>Bacillales</taxon>
        <taxon>Bacillaceae</taxon>
        <taxon>Pontibacillus</taxon>
    </lineage>
</organism>
<dbReference type="InterPro" id="IPR018649">
    <property type="entry name" value="SHOCT"/>
</dbReference>
<dbReference type="Pfam" id="PF09851">
    <property type="entry name" value="SHOCT"/>
    <property type="match status" value="1"/>
</dbReference>
<evidence type="ECO:0000313" key="3">
    <source>
        <dbReference type="EMBL" id="KGX92475.1"/>
    </source>
</evidence>
<dbReference type="eggNOG" id="ENOG5030KYB">
    <property type="taxonomic scope" value="Bacteria"/>
</dbReference>
<dbReference type="EMBL" id="AVPE01000006">
    <property type="protein sequence ID" value="KGX92475.1"/>
    <property type="molecule type" value="Genomic_DNA"/>
</dbReference>
<proteinExistence type="predicted"/>
<gene>
    <name evidence="3" type="ORF">N781_16155</name>
</gene>
<evidence type="ECO:0000256" key="1">
    <source>
        <dbReference type="SAM" id="Phobius"/>
    </source>
</evidence>
<dbReference type="AlphaFoldDB" id="A0A0A5GMU3"/>
<dbReference type="STRING" id="1385510.GCA_000425205_02204"/>
<feature type="transmembrane region" description="Helical" evidence="1">
    <location>
        <begin position="17"/>
        <end position="40"/>
    </location>
</feature>
<accession>A0A0A5GMU3</accession>
<reference evidence="3 4" key="1">
    <citation type="submission" date="2013-08" db="EMBL/GenBank/DDBJ databases">
        <authorList>
            <person name="Huang J."/>
            <person name="Wang G."/>
        </authorList>
    </citation>
    <scope>NUCLEOTIDE SEQUENCE [LARGE SCALE GENOMIC DNA]</scope>
    <source>
        <strain evidence="3 4">JSM 076056</strain>
    </source>
</reference>
<feature type="domain" description="SHOCT" evidence="2">
    <location>
        <begin position="52"/>
        <end position="78"/>
    </location>
</feature>
<name>A0A0A5GMU3_9BACI</name>
<sequence>MERMMNTMMHDNGMGGWFFNFGFLGLLSIVIILVLGVMLVKASKNHKNSETDSIETLKHRLAKGELTEEEYDRLKEKLSRS</sequence>
<keyword evidence="4" id="KW-1185">Reference proteome</keyword>
<comment type="caution">
    <text evidence="3">The sequence shown here is derived from an EMBL/GenBank/DDBJ whole genome shotgun (WGS) entry which is preliminary data.</text>
</comment>
<dbReference type="RefSeq" id="WP_051239846.1">
    <property type="nucleotide sequence ID" value="NZ_AULI01000008.1"/>
</dbReference>
<protein>
    <recommendedName>
        <fullName evidence="2">SHOCT domain-containing protein</fullName>
    </recommendedName>
</protein>
<dbReference type="Proteomes" id="UP000030528">
    <property type="component" value="Unassembled WGS sequence"/>
</dbReference>
<evidence type="ECO:0000313" key="4">
    <source>
        <dbReference type="Proteomes" id="UP000030528"/>
    </source>
</evidence>
<keyword evidence="1" id="KW-0472">Membrane</keyword>
<evidence type="ECO:0000259" key="2">
    <source>
        <dbReference type="Pfam" id="PF09851"/>
    </source>
</evidence>